<protein>
    <submittedName>
        <fullName evidence="1">Uncharacterized protein</fullName>
    </submittedName>
</protein>
<keyword evidence="2" id="KW-1185">Reference proteome</keyword>
<evidence type="ECO:0000313" key="1">
    <source>
        <dbReference type="EMBL" id="TWT57994.1"/>
    </source>
</evidence>
<evidence type="ECO:0000313" key="2">
    <source>
        <dbReference type="Proteomes" id="UP000317243"/>
    </source>
</evidence>
<organism evidence="1 2">
    <name type="scientific">Thalassoglobus neptunius</name>
    <dbReference type="NCBI Taxonomy" id="1938619"/>
    <lineage>
        <taxon>Bacteria</taxon>
        <taxon>Pseudomonadati</taxon>
        <taxon>Planctomycetota</taxon>
        <taxon>Planctomycetia</taxon>
        <taxon>Planctomycetales</taxon>
        <taxon>Planctomycetaceae</taxon>
        <taxon>Thalassoglobus</taxon>
    </lineage>
</organism>
<dbReference type="Proteomes" id="UP000317243">
    <property type="component" value="Unassembled WGS sequence"/>
</dbReference>
<gene>
    <name evidence="1" type="ORF">KOR42_13620</name>
</gene>
<sequence>MRAIFLPSEFVRGPVSSEEFSDRTPLTLNQFRAVGANLRSVELLKTGTSHYGKIVFCQSVNDKPPVLVVTYRIRKKVAEVLSNDKSTG</sequence>
<reference evidence="1 2" key="1">
    <citation type="submission" date="2019-02" db="EMBL/GenBank/DDBJ databases">
        <title>Deep-cultivation of Planctomycetes and their phenomic and genomic characterization uncovers novel biology.</title>
        <authorList>
            <person name="Wiegand S."/>
            <person name="Jogler M."/>
            <person name="Boedeker C."/>
            <person name="Pinto D."/>
            <person name="Vollmers J."/>
            <person name="Rivas-Marin E."/>
            <person name="Kohn T."/>
            <person name="Peeters S.H."/>
            <person name="Heuer A."/>
            <person name="Rast P."/>
            <person name="Oberbeckmann S."/>
            <person name="Bunk B."/>
            <person name="Jeske O."/>
            <person name="Meyerdierks A."/>
            <person name="Storesund J.E."/>
            <person name="Kallscheuer N."/>
            <person name="Luecker S."/>
            <person name="Lage O.M."/>
            <person name="Pohl T."/>
            <person name="Merkel B.J."/>
            <person name="Hornburger P."/>
            <person name="Mueller R.-W."/>
            <person name="Bruemmer F."/>
            <person name="Labrenz M."/>
            <person name="Spormann A.M."/>
            <person name="Op Den Camp H."/>
            <person name="Overmann J."/>
            <person name="Amann R."/>
            <person name="Jetten M.S.M."/>
            <person name="Mascher T."/>
            <person name="Medema M.H."/>
            <person name="Devos D.P."/>
            <person name="Kaster A.-K."/>
            <person name="Ovreas L."/>
            <person name="Rohde M."/>
            <person name="Galperin M.Y."/>
            <person name="Jogler C."/>
        </authorList>
    </citation>
    <scope>NUCLEOTIDE SEQUENCE [LARGE SCALE GENOMIC DNA]</scope>
    <source>
        <strain evidence="1 2">KOR42</strain>
    </source>
</reference>
<dbReference type="EMBL" id="SIHI01000001">
    <property type="protein sequence ID" value="TWT57994.1"/>
    <property type="molecule type" value="Genomic_DNA"/>
</dbReference>
<accession>A0A5C5X4T7</accession>
<name>A0A5C5X4T7_9PLAN</name>
<comment type="caution">
    <text evidence="1">The sequence shown here is derived from an EMBL/GenBank/DDBJ whole genome shotgun (WGS) entry which is preliminary data.</text>
</comment>
<proteinExistence type="predicted"/>
<dbReference type="AlphaFoldDB" id="A0A5C5X4T7"/>